<dbReference type="PANTHER" id="PTHR11592:SF78">
    <property type="entry name" value="GLUTATHIONE PEROXIDASE"/>
    <property type="match status" value="1"/>
</dbReference>
<evidence type="ECO:0000259" key="5">
    <source>
        <dbReference type="PROSITE" id="PS51352"/>
    </source>
</evidence>
<dbReference type="PRINTS" id="PR01011">
    <property type="entry name" value="GLUTPROXDASE"/>
</dbReference>
<dbReference type="InterPro" id="IPR000889">
    <property type="entry name" value="Glutathione_peroxidase"/>
</dbReference>
<evidence type="ECO:0000313" key="7">
    <source>
        <dbReference type="Proteomes" id="UP000825002"/>
    </source>
</evidence>
<dbReference type="PIRSF" id="PIRSF000303">
    <property type="entry name" value="Glutathion_perox"/>
    <property type="match status" value="1"/>
</dbReference>
<evidence type="ECO:0000313" key="6">
    <source>
        <dbReference type="EMBL" id="KAG9508822.1"/>
    </source>
</evidence>
<dbReference type="PANTHER" id="PTHR11592">
    <property type="entry name" value="GLUTATHIONE PEROXIDASE"/>
    <property type="match status" value="1"/>
</dbReference>
<dbReference type="InterPro" id="IPR013766">
    <property type="entry name" value="Thioredoxin_domain"/>
</dbReference>
<dbReference type="Pfam" id="PF00255">
    <property type="entry name" value="GSHPx"/>
    <property type="match status" value="1"/>
</dbReference>
<accession>A0ABQ7S5Y9</accession>
<evidence type="ECO:0000256" key="1">
    <source>
        <dbReference type="ARBA" id="ARBA00006926"/>
    </source>
</evidence>
<dbReference type="PROSITE" id="PS51352">
    <property type="entry name" value="THIOREDOXIN_2"/>
    <property type="match status" value="1"/>
</dbReference>
<name>A0ABQ7S5Y9_9ACAR</name>
<comment type="caution">
    <text evidence="6">The sequence shown here is derived from an EMBL/GenBank/DDBJ whole genome shotgun (WGS) entry which is preliminary data.</text>
</comment>
<sequence length="181" mass="20137">MNFFKFKSPDDESWKNVGSIYDFVVKDIDGNDISLDKYRGKVLLIVNVASNCGFTAGHYKDLNELHDKHAAEGLSILGFPCNQFGGQEPGCSVDIKEFIKKKGVQWDMFDKVNVNGNDAIPLYKWLKNKAGGFLGIDAIKWNFTKFLVNRQGQVVSRHAPTTSAASIEGEIVKELEKSADS</sequence>
<keyword evidence="3 4" id="KW-0560">Oxidoreductase</keyword>
<dbReference type="GO" id="GO:0004601">
    <property type="term" value="F:peroxidase activity"/>
    <property type="evidence" value="ECO:0007669"/>
    <property type="project" value="UniProtKB-KW"/>
</dbReference>
<dbReference type="PROSITE" id="PS00460">
    <property type="entry name" value="GLUTATHIONE_PEROXID_1"/>
    <property type="match status" value="1"/>
</dbReference>
<dbReference type="CDD" id="cd00340">
    <property type="entry name" value="GSH_Peroxidase"/>
    <property type="match status" value="1"/>
</dbReference>
<evidence type="ECO:0000256" key="2">
    <source>
        <dbReference type="ARBA" id="ARBA00022559"/>
    </source>
</evidence>
<dbReference type="InterPro" id="IPR036249">
    <property type="entry name" value="Thioredoxin-like_sf"/>
</dbReference>
<evidence type="ECO:0000256" key="4">
    <source>
        <dbReference type="RuleBase" id="RU000499"/>
    </source>
</evidence>
<dbReference type="PROSITE" id="PS51355">
    <property type="entry name" value="GLUTATHIONE_PEROXID_3"/>
    <property type="match status" value="1"/>
</dbReference>
<feature type="non-terminal residue" evidence="6">
    <location>
        <position position="1"/>
    </location>
</feature>
<proteinExistence type="inferred from homology"/>
<keyword evidence="7" id="KW-1185">Reference proteome</keyword>
<dbReference type="InterPro" id="IPR029760">
    <property type="entry name" value="GPX_CS"/>
</dbReference>
<dbReference type="PROSITE" id="PS00763">
    <property type="entry name" value="GLUTATHIONE_PEROXID_2"/>
    <property type="match status" value="1"/>
</dbReference>
<comment type="similarity">
    <text evidence="1 4">Belongs to the glutathione peroxidase family.</text>
</comment>
<evidence type="ECO:0000256" key="3">
    <source>
        <dbReference type="ARBA" id="ARBA00023002"/>
    </source>
</evidence>
<dbReference type="EMBL" id="JAIFTH010000922">
    <property type="protein sequence ID" value="KAG9508822.1"/>
    <property type="molecule type" value="Genomic_DNA"/>
</dbReference>
<protein>
    <recommendedName>
        <fullName evidence="4">Glutathione peroxidase</fullName>
    </recommendedName>
</protein>
<dbReference type="InterPro" id="IPR029759">
    <property type="entry name" value="GPX_AS"/>
</dbReference>
<dbReference type="Gene3D" id="3.40.30.10">
    <property type="entry name" value="Glutaredoxin"/>
    <property type="match status" value="1"/>
</dbReference>
<organism evidence="6 7">
    <name type="scientific">Fragariocoptes setiger</name>
    <dbReference type="NCBI Taxonomy" id="1670756"/>
    <lineage>
        <taxon>Eukaryota</taxon>
        <taxon>Metazoa</taxon>
        <taxon>Ecdysozoa</taxon>
        <taxon>Arthropoda</taxon>
        <taxon>Chelicerata</taxon>
        <taxon>Arachnida</taxon>
        <taxon>Acari</taxon>
        <taxon>Acariformes</taxon>
        <taxon>Trombidiformes</taxon>
        <taxon>Prostigmata</taxon>
        <taxon>Eupodina</taxon>
        <taxon>Eriophyoidea</taxon>
        <taxon>Phytoptidae</taxon>
        <taxon>Fragariocoptes</taxon>
    </lineage>
</organism>
<gene>
    <name evidence="6" type="primary">GPX7</name>
    <name evidence="6" type="ORF">GZH46_02676</name>
</gene>
<dbReference type="SUPFAM" id="SSF52833">
    <property type="entry name" value="Thioredoxin-like"/>
    <property type="match status" value="1"/>
</dbReference>
<dbReference type="Proteomes" id="UP000825002">
    <property type="component" value="Unassembled WGS sequence"/>
</dbReference>
<feature type="domain" description="Thioredoxin" evidence="5">
    <location>
        <begin position="14"/>
        <end position="177"/>
    </location>
</feature>
<keyword evidence="2 4" id="KW-0575">Peroxidase</keyword>
<reference evidence="6 7" key="1">
    <citation type="submission" date="2020-10" db="EMBL/GenBank/DDBJ databases">
        <authorList>
            <person name="Klimov P.B."/>
            <person name="Dyachkov S.M."/>
            <person name="Chetverikov P.E."/>
        </authorList>
    </citation>
    <scope>NUCLEOTIDE SEQUENCE [LARGE SCALE GENOMIC DNA]</scope>
    <source>
        <strain evidence="6">BMOC 18-1129-001#AD2665</strain>
        <tissue evidence="6">Entire mites</tissue>
    </source>
</reference>